<comment type="caution">
    <text evidence="2">The sequence shown here is derived from an EMBL/GenBank/DDBJ whole genome shotgun (WGS) entry which is preliminary data.</text>
</comment>
<dbReference type="RefSeq" id="WP_200350755.1">
    <property type="nucleotide sequence ID" value="NZ_JAENIK010000009.1"/>
</dbReference>
<dbReference type="EMBL" id="JAENIK010000009">
    <property type="protein sequence ID" value="MBK1815799.1"/>
    <property type="molecule type" value="Genomic_DNA"/>
</dbReference>
<dbReference type="InterPro" id="IPR035992">
    <property type="entry name" value="Ricin_B-like_lectins"/>
</dbReference>
<dbReference type="SUPFAM" id="SSF50370">
    <property type="entry name" value="Ricin B-like lectins"/>
    <property type="match status" value="2"/>
</dbReference>
<keyword evidence="3" id="KW-1185">Reference proteome</keyword>
<dbReference type="Gene3D" id="2.80.10.50">
    <property type="match status" value="3"/>
</dbReference>
<sequence length="572" mass="63608">MRRFYSFVAICAILLLTLPASIAGIRGLYVGNDFYPLGTDTEQRVKDSGFNRVFLFTAKIQSNGDVYYNDSLIATNGSYVGASNWELRLAAVKQGGRIGRIELCIGSWGSGAFDSIRDLVASQGTGSGSILYRNFRAIRNALPSIDAIQYDDEKTYHASSAAAFGGMLADMGYKVTLCPYNWGTRTFWQSVKSQLGAACDAIYLQCYDGGKYNNPADWNNLFGGFRVTPGLWGNEVTTDVCIEKFRTWNKNSLCNGGFMWLNSSVQWDVDLWGDCMNVALEPLPYFMIVNKTSGKSIGLNPGNASIIFNGAASNQWTYDYDEETQRWALMPTPDRTHFKIVSCISGRVICPVGKSTSNGAQMHTWMYNKDESQMWDVIYSGDGWYKIKNFGSGKVLDVADSNTDDNGRIQQWTDDGSANSSQLFRLHPWGEYRIKTLANKYVAVEGSDGANGASIVQSALRNTDSFKWHFFPNGEGWERMSSHVNGNRAVGVDGGSQTEGADAIYWDYSPDSQSEKIRLLPLPSGKFKLYFKHSGMVWDVFGGSGADGTPIRQYPSNDYNRQLFSLERIRTM</sequence>
<organism evidence="2 3">
    <name type="scientific">Luteolibacter yonseiensis</name>
    <dbReference type="NCBI Taxonomy" id="1144680"/>
    <lineage>
        <taxon>Bacteria</taxon>
        <taxon>Pseudomonadati</taxon>
        <taxon>Verrucomicrobiota</taxon>
        <taxon>Verrucomicrobiia</taxon>
        <taxon>Verrucomicrobiales</taxon>
        <taxon>Verrucomicrobiaceae</taxon>
        <taxon>Luteolibacter</taxon>
    </lineage>
</organism>
<gene>
    <name evidence="2" type="ORF">JIN84_09230</name>
</gene>
<dbReference type="InterPro" id="IPR000772">
    <property type="entry name" value="Ricin_B_lectin"/>
</dbReference>
<evidence type="ECO:0000259" key="1">
    <source>
        <dbReference type="SMART" id="SM00458"/>
    </source>
</evidence>
<reference evidence="2" key="1">
    <citation type="submission" date="2021-01" db="EMBL/GenBank/DDBJ databases">
        <title>Modified the classification status of verrucomicrobia.</title>
        <authorList>
            <person name="Feng X."/>
        </authorList>
    </citation>
    <scope>NUCLEOTIDE SEQUENCE</scope>
    <source>
        <strain evidence="2">JCM 18052</strain>
    </source>
</reference>
<dbReference type="Pfam" id="PF14200">
    <property type="entry name" value="RicinB_lectin_2"/>
    <property type="match status" value="2"/>
</dbReference>
<dbReference type="PROSITE" id="PS50231">
    <property type="entry name" value="RICIN_B_LECTIN"/>
    <property type="match status" value="1"/>
</dbReference>
<dbReference type="AlphaFoldDB" id="A0A934VBU3"/>
<accession>A0A934VBU3</accession>
<name>A0A934VBU3_9BACT</name>
<dbReference type="Proteomes" id="UP000600139">
    <property type="component" value="Unassembled WGS sequence"/>
</dbReference>
<dbReference type="SMART" id="SM00458">
    <property type="entry name" value="RICIN"/>
    <property type="match status" value="1"/>
</dbReference>
<evidence type="ECO:0000313" key="3">
    <source>
        <dbReference type="Proteomes" id="UP000600139"/>
    </source>
</evidence>
<evidence type="ECO:0000313" key="2">
    <source>
        <dbReference type="EMBL" id="MBK1815799.1"/>
    </source>
</evidence>
<proteinExistence type="predicted"/>
<protein>
    <submittedName>
        <fullName evidence="2">RICIN domain-containing protein</fullName>
    </submittedName>
</protein>
<feature type="domain" description="Ricin B lectin" evidence="1">
    <location>
        <begin position="384"/>
        <end position="520"/>
    </location>
</feature>
<dbReference type="CDD" id="cd00161">
    <property type="entry name" value="beta-trefoil_Ricin-like"/>
    <property type="match status" value="3"/>
</dbReference>